<keyword evidence="6" id="KW-1185">Reference proteome</keyword>
<feature type="repeat" description="WD" evidence="3">
    <location>
        <begin position="587"/>
        <end position="616"/>
    </location>
</feature>
<dbReference type="PRINTS" id="PR00320">
    <property type="entry name" value="GPROTEINBRPT"/>
</dbReference>
<evidence type="ECO:0000256" key="1">
    <source>
        <dbReference type="ARBA" id="ARBA00022574"/>
    </source>
</evidence>
<feature type="repeat" description="WD" evidence="3">
    <location>
        <begin position="392"/>
        <end position="432"/>
    </location>
</feature>
<dbReference type="PROSITE" id="PS00678">
    <property type="entry name" value="WD_REPEATS_1"/>
    <property type="match status" value="1"/>
</dbReference>
<feature type="region of interest" description="Disordered" evidence="4">
    <location>
        <begin position="111"/>
        <end position="185"/>
    </location>
</feature>
<dbReference type="PANTHER" id="PTHR14221">
    <property type="entry name" value="WD REPEAT DOMAIN 44"/>
    <property type="match status" value="1"/>
</dbReference>
<dbReference type="AlphaFoldDB" id="A0A292PSG4"/>
<dbReference type="InterPro" id="IPR015943">
    <property type="entry name" value="WD40/YVTN_repeat-like_dom_sf"/>
</dbReference>
<protein>
    <recommendedName>
        <fullName evidence="7">WD repeat-containing protein 44</fullName>
    </recommendedName>
</protein>
<evidence type="ECO:0000313" key="5">
    <source>
        <dbReference type="EMBL" id="CUS09645.1"/>
    </source>
</evidence>
<proteinExistence type="predicted"/>
<feature type="region of interest" description="Disordered" evidence="4">
    <location>
        <begin position="782"/>
        <end position="873"/>
    </location>
</feature>
<feature type="repeat" description="WD" evidence="3">
    <location>
        <begin position="432"/>
        <end position="474"/>
    </location>
</feature>
<dbReference type="PANTHER" id="PTHR14221:SF0">
    <property type="entry name" value="WD REPEAT-CONTAINING PROTEIN 44"/>
    <property type="match status" value="1"/>
</dbReference>
<organism evidence="5 6">
    <name type="scientific">Tuber aestivum</name>
    <name type="common">summer truffle</name>
    <dbReference type="NCBI Taxonomy" id="59557"/>
    <lineage>
        <taxon>Eukaryota</taxon>
        <taxon>Fungi</taxon>
        <taxon>Dikarya</taxon>
        <taxon>Ascomycota</taxon>
        <taxon>Pezizomycotina</taxon>
        <taxon>Pezizomycetes</taxon>
        <taxon>Pezizales</taxon>
        <taxon>Tuberaceae</taxon>
        <taxon>Tuber</taxon>
    </lineage>
</organism>
<keyword evidence="1 3" id="KW-0853">WD repeat</keyword>
<dbReference type="FunFam" id="2.130.10.10:FF:000697">
    <property type="entry name" value="WD repeat protein, variant"/>
    <property type="match status" value="1"/>
</dbReference>
<dbReference type="InterPro" id="IPR001680">
    <property type="entry name" value="WD40_rpt"/>
</dbReference>
<feature type="region of interest" description="Disordered" evidence="4">
    <location>
        <begin position="1"/>
        <end position="98"/>
    </location>
</feature>
<evidence type="ECO:0000313" key="6">
    <source>
        <dbReference type="Proteomes" id="UP001412239"/>
    </source>
</evidence>
<evidence type="ECO:0008006" key="7">
    <source>
        <dbReference type="Google" id="ProtNLM"/>
    </source>
</evidence>
<dbReference type="EMBL" id="LN891073">
    <property type="protein sequence ID" value="CUS09645.1"/>
    <property type="molecule type" value="Genomic_DNA"/>
</dbReference>
<evidence type="ECO:0000256" key="2">
    <source>
        <dbReference type="ARBA" id="ARBA00022737"/>
    </source>
</evidence>
<dbReference type="Gene3D" id="2.130.10.10">
    <property type="entry name" value="YVTN repeat-like/Quinoprotein amine dehydrogenase"/>
    <property type="match status" value="1"/>
</dbReference>
<reference evidence="5" key="1">
    <citation type="submission" date="2015-10" db="EMBL/GenBank/DDBJ databases">
        <authorList>
            <person name="Regsiter A."/>
            <person name="william w."/>
        </authorList>
    </citation>
    <scope>NUCLEOTIDE SEQUENCE</scope>
    <source>
        <strain evidence="5">Montdore</strain>
    </source>
</reference>
<feature type="repeat" description="WD" evidence="3">
    <location>
        <begin position="313"/>
        <end position="354"/>
    </location>
</feature>
<dbReference type="InterPro" id="IPR020472">
    <property type="entry name" value="WD40_PAC1"/>
</dbReference>
<feature type="region of interest" description="Disordered" evidence="4">
    <location>
        <begin position="663"/>
        <end position="690"/>
    </location>
</feature>
<feature type="region of interest" description="Disordered" evidence="4">
    <location>
        <begin position="927"/>
        <end position="949"/>
    </location>
</feature>
<sequence>MTSTSILPSVDLSKAGAAENPAQNTPSPSPIAPTSYAVCENGRAASSTGGDGPNELSTSCFLPPRLSKPSTVPTPTADPEKLQSLKIKNKGMGLDNTPAFDPLTMQILRRTGTENTLRQRLRKDSYDDSVARNPGESVDGTGESDPLDATVARNTDAQPQGREKKSVFPLAPPPESEAHPRLTPRRKGVSFLSRIMGGKKKGGDMSNDGDTFEGDIRTEGMDAHVFSQPIGYIPQFPAPPKYIRVGGSCALADSPKVLGLTDHLQVRSHNKPKRDFDQTFLAQELYRKPVYEENGKSASGAVANHSALSLALPKHKTGAIWAMKFSKDGRYLAAGGQDRIVRVWQVISTKKEREAHEKEEDAAGAGSGGIYSDGGGVRLNAPVFLSEPIHEYAGHTADVLDLSWSKNNFLLSSSMDKTVRLWHVSRKECLCTFQHSDFVTAIVFHPRDDRFFLAGSLDSKLRLWSIPDKSVAFRNELPDLITAVAFTPDGRMAIAGCLSGLCLFYETEGLRYNTQAHVRSSHGRNAKGSKITGIETITFPPDDPNGEVKILITSNDSRVRLYNARDKSLELKFKGYENTCSQIHATFSDDAKYVISGSEDRRVYIWNVGLGETEKKDKRPVEYFEAHPAIVTVGVMAPAKTRQLLGSSGDPLYDLCNPPPVTLVSRSDSVSSRKEAETPAGGKRSENDHATLHMPKVPEESPAYMARSAHLDGNIIVTADYTGRIKVFRQDCAHVKRKNESWETSSTFSRKIGSGVFGGRRRNSLSHGSDRILSWRQSIASSGSLDDSIGGVRFGDSSSSRNRSISPRKSMGTLSVGSNGTTDRFAQSGSVRSRASIADGAIHQGNSEGGAANMRSPWKSAPRGGEQPGGSATMQVTGNDLMAREASTNLAYYNPKHMPSSGAGASAIAATAGLGLVSRMVTGSDDSADEVFSSDGEGDESESETVRCKRCGGTSFKAKQSRKGEHKLLCVKCHSVLEYSKPMQ</sequence>
<dbReference type="InterPro" id="IPR019775">
    <property type="entry name" value="WD40_repeat_CS"/>
</dbReference>
<feature type="compositionally biased region" description="Low complexity" evidence="4">
    <location>
        <begin position="797"/>
        <end position="810"/>
    </location>
</feature>
<dbReference type="SMART" id="SM00320">
    <property type="entry name" value="WD40"/>
    <property type="match status" value="6"/>
</dbReference>
<name>A0A292PSG4_9PEZI</name>
<accession>A0A292PSG4</accession>
<dbReference type="Proteomes" id="UP001412239">
    <property type="component" value="Unassembled WGS sequence"/>
</dbReference>
<gene>
    <name evidence="5" type="ORF">GSTUAT00006276001</name>
</gene>
<dbReference type="InterPro" id="IPR040324">
    <property type="entry name" value="WDR44/Dgr2"/>
</dbReference>
<dbReference type="PROSITE" id="PS50082">
    <property type="entry name" value="WD_REPEATS_2"/>
    <property type="match status" value="4"/>
</dbReference>
<dbReference type="SUPFAM" id="SSF50978">
    <property type="entry name" value="WD40 repeat-like"/>
    <property type="match status" value="1"/>
</dbReference>
<dbReference type="InterPro" id="IPR036322">
    <property type="entry name" value="WD40_repeat_dom_sf"/>
</dbReference>
<feature type="compositionally biased region" description="Polar residues" evidence="4">
    <location>
        <begin position="812"/>
        <end position="833"/>
    </location>
</feature>
<keyword evidence="2" id="KW-0677">Repeat</keyword>
<dbReference type="Pfam" id="PF00400">
    <property type="entry name" value="WD40"/>
    <property type="match status" value="4"/>
</dbReference>
<evidence type="ECO:0000256" key="3">
    <source>
        <dbReference type="PROSITE-ProRule" id="PRU00221"/>
    </source>
</evidence>
<dbReference type="PROSITE" id="PS50294">
    <property type="entry name" value="WD_REPEATS_REGION"/>
    <property type="match status" value="3"/>
</dbReference>
<feature type="compositionally biased region" description="Basic and acidic residues" evidence="4">
    <location>
        <begin position="671"/>
        <end position="690"/>
    </location>
</feature>
<dbReference type="CDD" id="cd00200">
    <property type="entry name" value="WD40"/>
    <property type="match status" value="1"/>
</dbReference>
<evidence type="ECO:0000256" key="4">
    <source>
        <dbReference type="SAM" id="MobiDB-lite"/>
    </source>
</evidence>